<dbReference type="OrthoDB" id="5974801at2759"/>
<evidence type="ECO:0000256" key="4">
    <source>
        <dbReference type="ARBA" id="ARBA00022759"/>
    </source>
</evidence>
<dbReference type="SUPFAM" id="SSF53098">
    <property type="entry name" value="Ribonuclease H-like"/>
    <property type="match status" value="1"/>
</dbReference>
<dbReference type="GO" id="GO:0003676">
    <property type="term" value="F:nucleic acid binding"/>
    <property type="evidence" value="ECO:0007669"/>
    <property type="project" value="InterPro"/>
</dbReference>
<keyword evidence="2" id="KW-0548">Nucleotidyltransferase</keyword>
<reference evidence="8" key="1">
    <citation type="submission" date="2020-04" db="EMBL/GenBank/DDBJ databases">
        <authorList>
            <person name="Alioto T."/>
            <person name="Alioto T."/>
            <person name="Gomez Garrido J."/>
        </authorList>
    </citation>
    <scope>NUCLEOTIDE SEQUENCE</scope>
    <source>
        <strain evidence="8">A484AB</strain>
    </source>
</reference>
<name>A0A6S7H6K1_PARCT</name>
<dbReference type="Pfam" id="PF00078">
    <property type="entry name" value="RVT_1"/>
    <property type="match status" value="1"/>
</dbReference>
<feature type="compositionally biased region" description="Polar residues" evidence="7">
    <location>
        <begin position="874"/>
        <end position="886"/>
    </location>
</feature>
<keyword evidence="1" id="KW-0808">Transferase</keyword>
<dbReference type="CDD" id="cd01647">
    <property type="entry name" value="RT_LTR"/>
    <property type="match status" value="1"/>
</dbReference>
<evidence type="ECO:0000256" key="2">
    <source>
        <dbReference type="ARBA" id="ARBA00022695"/>
    </source>
</evidence>
<dbReference type="FunFam" id="3.30.420.10:FF:000063">
    <property type="entry name" value="Retrovirus-related Pol polyprotein from transposon 297-like Protein"/>
    <property type="match status" value="1"/>
</dbReference>
<dbReference type="InterPro" id="IPR036397">
    <property type="entry name" value="RNaseH_sf"/>
</dbReference>
<dbReference type="GO" id="GO:0016787">
    <property type="term" value="F:hydrolase activity"/>
    <property type="evidence" value="ECO:0007669"/>
    <property type="project" value="UniProtKB-KW"/>
</dbReference>
<dbReference type="FunFam" id="3.10.20.370:FF:000001">
    <property type="entry name" value="Retrovirus-related Pol polyprotein from transposon 17.6-like protein"/>
    <property type="match status" value="1"/>
</dbReference>
<dbReference type="SUPFAM" id="SSF56672">
    <property type="entry name" value="DNA/RNA polymerases"/>
    <property type="match status" value="1"/>
</dbReference>
<sequence>MTKDNISPIQMPVHRVPVAKREEEKVALDRYKQEGIIRKVEESTPWCSNELIKETPKKFRICIDPSQTINKAILRPIDQMLTLNEQLHKLCNAKCFTMLDVRDGFLHVPLDEESLHMTTMHTTYGRYRWLGLPFGITSAPEEFQKRLIIALEGSEGVICIADDILVFGEGDDYKQAEKDHDRHLIALMERCIQQNIKLNAGKLQFKLKEVKFMGNIITSEGMKADPGKVSGIIQMPTPRNKAAVLRFIGMVNYLSPFCEHLSATIQPLRNLTQNGVPFNWSQAQDDAFTKAKELISKSPTLAYYNLSKPVVIQADASDEGLGGALLQPDEQGRLKPVAFTSCSMSSTEQRYSQIEKECLAICHSFNKFDQWLYGKKDIEVYTDHQPLETILRKPLNKALARLQKMMMKLQRYSFNVTYKKGKSMYLADTLSRATLPDPVRAEVTGFEVFRIELAHQVNERNASLTKTTEGKLQVEIKRDPILSQLYSMIIKGWPNERQKVAKELQQYWNYRDELTIQNDIIYKCHQILIPESMQADMLSKIHVNHLGVESNIRMAREVLFWPGMRKAIQNKCTTCGFCAQYGQTLTKEPMKLIPLPSLPWEIISQDLFTLEQRSYLVTMCHFPDWVEVDELMDNLSTTIVNKTKVHFARFGIPRVCHTDNGPQFVGKAYKEFAKEYDFNHTSSSPYHPQGNGRAEKVKLVKNMMKKSDNFQAALLNYRNTPQRGHSYSTAQRMLCHHTRTKLPTSNKVLVPRMINRTTIQEELDHKRSTSKTYYDRAVGPQHNTLRPGQYAYARPPPQQCGKPWIYGQITREEPSRSYTLKTPNRMIRRNRVHIIPATPPPPDSGPTSHKRASSTDVEAIPIILPSRPPKKEITVTNDGQEPSTPI</sequence>
<dbReference type="PANTHER" id="PTHR37984:SF8">
    <property type="entry name" value="CCHC-TYPE DOMAIN-CONTAINING PROTEIN"/>
    <property type="match status" value="1"/>
</dbReference>
<dbReference type="InterPro" id="IPR000477">
    <property type="entry name" value="RT_dom"/>
</dbReference>
<dbReference type="Gene3D" id="3.10.10.10">
    <property type="entry name" value="HIV Type 1 Reverse Transcriptase, subunit A, domain 1"/>
    <property type="match status" value="1"/>
</dbReference>
<evidence type="ECO:0000256" key="1">
    <source>
        <dbReference type="ARBA" id="ARBA00022679"/>
    </source>
</evidence>
<feature type="region of interest" description="Disordered" evidence="7">
    <location>
        <begin position="835"/>
        <end position="886"/>
    </location>
</feature>
<evidence type="ECO:0000256" key="3">
    <source>
        <dbReference type="ARBA" id="ARBA00022722"/>
    </source>
</evidence>
<keyword evidence="9" id="KW-1185">Reference proteome</keyword>
<keyword evidence="5" id="KW-0378">Hydrolase</keyword>
<evidence type="ECO:0000256" key="5">
    <source>
        <dbReference type="ARBA" id="ARBA00022801"/>
    </source>
</evidence>
<dbReference type="Gene3D" id="3.30.420.10">
    <property type="entry name" value="Ribonuclease H-like superfamily/Ribonuclease H"/>
    <property type="match status" value="1"/>
</dbReference>
<dbReference type="AlphaFoldDB" id="A0A6S7H6K1"/>
<evidence type="ECO:0000313" key="9">
    <source>
        <dbReference type="Proteomes" id="UP001152795"/>
    </source>
</evidence>
<proteinExistence type="predicted"/>
<evidence type="ECO:0000256" key="7">
    <source>
        <dbReference type="SAM" id="MobiDB-lite"/>
    </source>
</evidence>
<dbReference type="Gene3D" id="1.10.340.70">
    <property type="match status" value="1"/>
</dbReference>
<evidence type="ECO:0000313" key="8">
    <source>
        <dbReference type="EMBL" id="CAB3992137.1"/>
    </source>
</evidence>
<keyword evidence="3" id="KW-0540">Nuclease</keyword>
<dbReference type="Gene3D" id="3.30.70.270">
    <property type="match status" value="2"/>
</dbReference>
<organism evidence="8 9">
    <name type="scientific">Paramuricea clavata</name>
    <name type="common">Red gorgonian</name>
    <name type="synonym">Violescent sea-whip</name>
    <dbReference type="NCBI Taxonomy" id="317549"/>
    <lineage>
        <taxon>Eukaryota</taxon>
        <taxon>Metazoa</taxon>
        <taxon>Cnidaria</taxon>
        <taxon>Anthozoa</taxon>
        <taxon>Octocorallia</taxon>
        <taxon>Malacalcyonacea</taxon>
        <taxon>Plexauridae</taxon>
        <taxon>Paramuricea</taxon>
    </lineage>
</organism>
<dbReference type="InterPro" id="IPR012337">
    <property type="entry name" value="RNaseH-like_sf"/>
</dbReference>
<dbReference type="CDD" id="cd09274">
    <property type="entry name" value="RNase_HI_RT_Ty3"/>
    <property type="match status" value="1"/>
</dbReference>
<dbReference type="InterPro" id="IPR043128">
    <property type="entry name" value="Rev_trsase/Diguanyl_cyclase"/>
</dbReference>
<dbReference type="Pfam" id="PF17917">
    <property type="entry name" value="RT_RNaseH"/>
    <property type="match status" value="1"/>
</dbReference>
<dbReference type="Proteomes" id="UP001152795">
    <property type="component" value="Unassembled WGS sequence"/>
</dbReference>
<keyword evidence="6" id="KW-0695">RNA-directed DNA polymerase</keyword>
<dbReference type="InterPro" id="IPR041373">
    <property type="entry name" value="RT_RNaseH"/>
</dbReference>
<dbReference type="GO" id="GO:0015074">
    <property type="term" value="P:DNA integration"/>
    <property type="evidence" value="ECO:0007669"/>
    <property type="project" value="InterPro"/>
</dbReference>
<dbReference type="PANTHER" id="PTHR37984">
    <property type="entry name" value="PROTEIN CBG26694"/>
    <property type="match status" value="1"/>
</dbReference>
<dbReference type="EMBL" id="CACRXK020001987">
    <property type="protein sequence ID" value="CAB3992137.1"/>
    <property type="molecule type" value="Genomic_DNA"/>
</dbReference>
<dbReference type="FunFam" id="3.30.70.270:FF:000026">
    <property type="entry name" value="Transposon Ty3-G Gag-Pol polyprotein"/>
    <property type="match status" value="1"/>
</dbReference>
<dbReference type="FunFam" id="1.10.340.70:FF:000003">
    <property type="entry name" value="Protein CBG25708"/>
    <property type="match status" value="1"/>
</dbReference>
<accession>A0A6S7H6K1</accession>
<gene>
    <name evidence="8" type="ORF">PACLA_8A032344</name>
</gene>
<dbReference type="Pfam" id="PF17921">
    <property type="entry name" value="Integrase_H2C2"/>
    <property type="match status" value="1"/>
</dbReference>
<protein>
    <submittedName>
        <fullName evidence="8">Transposon Ty3-G Gag-Pol poly</fullName>
    </submittedName>
</protein>
<dbReference type="GO" id="GO:0004519">
    <property type="term" value="F:endonuclease activity"/>
    <property type="evidence" value="ECO:0007669"/>
    <property type="project" value="UniProtKB-KW"/>
</dbReference>
<dbReference type="GO" id="GO:0003964">
    <property type="term" value="F:RNA-directed DNA polymerase activity"/>
    <property type="evidence" value="ECO:0007669"/>
    <property type="project" value="UniProtKB-KW"/>
</dbReference>
<dbReference type="Pfam" id="PF00665">
    <property type="entry name" value="rve"/>
    <property type="match status" value="1"/>
</dbReference>
<comment type="caution">
    <text evidence="8">The sequence shown here is derived from an EMBL/GenBank/DDBJ whole genome shotgun (WGS) entry which is preliminary data.</text>
</comment>
<dbReference type="InterPro" id="IPR050951">
    <property type="entry name" value="Retrovirus_Pol_polyprotein"/>
</dbReference>
<dbReference type="InterPro" id="IPR041588">
    <property type="entry name" value="Integrase_H2C2"/>
</dbReference>
<evidence type="ECO:0000256" key="6">
    <source>
        <dbReference type="ARBA" id="ARBA00022918"/>
    </source>
</evidence>
<dbReference type="PROSITE" id="PS50994">
    <property type="entry name" value="INTEGRASE"/>
    <property type="match status" value="1"/>
</dbReference>
<keyword evidence="4" id="KW-0255">Endonuclease</keyword>
<dbReference type="InterPro" id="IPR001584">
    <property type="entry name" value="Integrase_cat-core"/>
</dbReference>
<dbReference type="InterPro" id="IPR043502">
    <property type="entry name" value="DNA/RNA_pol_sf"/>
</dbReference>